<reference evidence="3" key="1">
    <citation type="journal article" date="2019" name="Int. J. Syst. Evol. Microbiol.">
        <title>The Global Catalogue of Microorganisms (GCM) 10K type strain sequencing project: providing services to taxonomists for standard genome sequencing and annotation.</title>
        <authorList>
            <consortium name="The Broad Institute Genomics Platform"/>
            <consortium name="The Broad Institute Genome Sequencing Center for Infectious Disease"/>
            <person name="Wu L."/>
            <person name="Ma J."/>
        </authorList>
    </citation>
    <scope>NUCLEOTIDE SEQUENCE [LARGE SCALE GENOMIC DNA]</scope>
    <source>
        <strain evidence="3">JCM 30742</strain>
    </source>
</reference>
<evidence type="ECO:0000313" key="2">
    <source>
        <dbReference type="EMBL" id="GAA3696100.1"/>
    </source>
</evidence>
<dbReference type="RefSeq" id="WP_345153054.1">
    <property type="nucleotide sequence ID" value="NZ_BAABEO010000024.1"/>
</dbReference>
<dbReference type="SUPFAM" id="SSF48557">
    <property type="entry name" value="L-aspartase-like"/>
    <property type="match status" value="1"/>
</dbReference>
<name>A0ABP7CTN8_9MICC</name>
<dbReference type="GO" id="GO:0016829">
    <property type="term" value="F:lyase activity"/>
    <property type="evidence" value="ECO:0007669"/>
    <property type="project" value="UniProtKB-KW"/>
</dbReference>
<dbReference type="Gene3D" id="1.10.275.10">
    <property type="entry name" value="Fumarase/aspartase (N-terminal domain)"/>
    <property type="match status" value="1"/>
</dbReference>
<dbReference type="Proteomes" id="UP001500752">
    <property type="component" value="Unassembled WGS sequence"/>
</dbReference>
<protein>
    <submittedName>
        <fullName evidence="2">Aromatic amino acid lyase</fullName>
    </submittedName>
</protein>
<keyword evidence="3" id="KW-1185">Reference proteome</keyword>
<organism evidence="2 3">
    <name type="scientific">Arthrobacter ginkgonis</name>
    <dbReference type="NCBI Taxonomy" id="1630594"/>
    <lineage>
        <taxon>Bacteria</taxon>
        <taxon>Bacillati</taxon>
        <taxon>Actinomycetota</taxon>
        <taxon>Actinomycetes</taxon>
        <taxon>Micrococcales</taxon>
        <taxon>Micrococcaceae</taxon>
        <taxon>Arthrobacter</taxon>
    </lineage>
</organism>
<accession>A0ABP7CTN8</accession>
<dbReference type="InterPro" id="IPR001106">
    <property type="entry name" value="Aromatic_Lyase"/>
</dbReference>
<proteinExistence type="predicted"/>
<dbReference type="Pfam" id="PF00221">
    <property type="entry name" value="Lyase_aromatic"/>
    <property type="match status" value="2"/>
</dbReference>
<comment type="caution">
    <text evidence="2">The sequence shown here is derived from an EMBL/GenBank/DDBJ whole genome shotgun (WGS) entry which is preliminary data.</text>
</comment>
<evidence type="ECO:0000313" key="3">
    <source>
        <dbReference type="Proteomes" id="UP001500752"/>
    </source>
</evidence>
<dbReference type="EMBL" id="BAABEO010000024">
    <property type="protein sequence ID" value="GAA3696100.1"/>
    <property type="molecule type" value="Genomic_DNA"/>
</dbReference>
<dbReference type="InterPro" id="IPR024083">
    <property type="entry name" value="Fumarase/histidase_N"/>
</dbReference>
<dbReference type="InterPro" id="IPR008948">
    <property type="entry name" value="L-Aspartase-like"/>
</dbReference>
<dbReference type="PANTHER" id="PTHR10362">
    <property type="entry name" value="HISTIDINE AMMONIA-LYASE"/>
    <property type="match status" value="1"/>
</dbReference>
<gene>
    <name evidence="2" type="ORF">GCM10023081_36550</name>
</gene>
<dbReference type="Gene3D" id="1.20.200.10">
    <property type="entry name" value="Fumarase/aspartase (Central domain)"/>
    <property type="match status" value="1"/>
</dbReference>
<keyword evidence="1 2" id="KW-0456">Lyase</keyword>
<sequence>MSVFIDEVQDLSLENFSKVAHHGEACVLTTSAKSRIEGNRDKFLAFTEAHSSEHVYGVTTKHHTGAKAVLSRNDRTEYSTRLPSTPATFGTPLPERLVRGIVFARLTDVLNGTACLRPTTVDRLLGLLDSGLAPVPRYGNGEPGDIIPLGTLLRSTFNGTLEIGEGMALINGSPVGTAVLADAAVNGRGMFGKAAAVFALAAAAIGSPSAHYASDLGRLWNDPHQVAALDAMRDLLGPAVRADETPYQAPVSFRSAPRLLGWLHRTQKSVEECALISLQASSNNPVFCPPSAEHPTGTMLSNGGYHNPMVAPSLDALSRAWADVCQLATSQVNRLCELGDGLIATEAEPQVSLFYMTSAGWAEEARTAATTSLISVAGGSQTDTGTPDLLAWNKSEHVRTALDANLAVLALVSAHTIARRNTPVPERLKSFQHDVLAAFPLGSDPEDFGDNLGMVAQVLDGLGSGAVEVAASAYSSVGAQATA</sequence>
<evidence type="ECO:0000256" key="1">
    <source>
        <dbReference type="ARBA" id="ARBA00023239"/>
    </source>
</evidence>